<keyword evidence="9" id="KW-1185">Reference proteome</keyword>
<sequence length="262" mass="27178">MTLRLFFGLFLALTGLFTVSISGVQAADRPVTLFAAASTTDAVNEIAEAFAAQTGGSIRPVVAASSTLARQIAQGAPADLFLSASGAWVDHLAEQRLIVAESQTALLANRLVLVAPADSPLRLQLLPGASLDAALGDGRLAIGDPAHVPAGIYARQALEALGLWDQVADRLAQASNVRAALALVGRGEAVAGIVYKTDAAIARNVKVLDVFPADTTPPITYPLAIVTGRDSVAVRAVYNFLKSDEAAAIFRKHGFTSPVPES</sequence>
<proteinExistence type="inferred from homology"/>
<dbReference type="SUPFAM" id="SSF53850">
    <property type="entry name" value="Periplasmic binding protein-like II"/>
    <property type="match status" value="1"/>
</dbReference>
<name>A0A967CA79_9PROT</name>
<dbReference type="GO" id="GO:0046872">
    <property type="term" value="F:metal ion binding"/>
    <property type="evidence" value="ECO:0007669"/>
    <property type="project" value="UniProtKB-KW"/>
</dbReference>
<dbReference type="InterPro" id="IPR005950">
    <property type="entry name" value="ModA"/>
</dbReference>
<keyword evidence="4 7" id="KW-0732">Signal</keyword>
<organism evidence="8 9">
    <name type="scientific">Pelagibius litoralis</name>
    <dbReference type="NCBI Taxonomy" id="374515"/>
    <lineage>
        <taxon>Bacteria</taxon>
        <taxon>Pseudomonadati</taxon>
        <taxon>Pseudomonadota</taxon>
        <taxon>Alphaproteobacteria</taxon>
        <taxon>Rhodospirillales</taxon>
        <taxon>Rhodovibrionaceae</taxon>
        <taxon>Pelagibius</taxon>
    </lineage>
</organism>
<dbReference type="FunFam" id="3.40.190.10:FF:000035">
    <property type="entry name" value="Molybdate ABC transporter substrate-binding protein"/>
    <property type="match status" value="1"/>
</dbReference>
<evidence type="ECO:0000256" key="6">
    <source>
        <dbReference type="PIRSR" id="PIRSR004846-1"/>
    </source>
</evidence>
<dbReference type="AlphaFoldDB" id="A0A967CA79"/>
<feature type="binding site" evidence="6">
    <location>
        <position position="150"/>
    </location>
    <ligand>
        <name>molybdate</name>
        <dbReference type="ChEBI" id="CHEBI:36264"/>
    </ligand>
</feature>
<dbReference type="Gene3D" id="3.40.190.10">
    <property type="entry name" value="Periplasmic binding protein-like II"/>
    <property type="match status" value="2"/>
</dbReference>
<keyword evidence="2 6" id="KW-0500">Molybdenum</keyword>
<evidence type="ECO:0000256" key="3">
    <source>
        <dbReference type="ARBA" id="ARBA00022723"/>
    </source>
</evidence>
<dbReference type="PIRSF" id="PIRSF004846">
    <property type="entry name" value="ModA"/>
    <property type="match status" value="1"/>
</dbReference>
<accession>A0A967CA79</accession>
<dbReference type="RefSeq" id="WP_167220478.1">
    <property type="nucleotide sequence ID" value="NZ_JAAQPH010000001.1"/>
</dbReference>
<dbReference type="InterPro" id="IPR050682">
    <property type="entry name" value="ModA/WtpA"/>
</dbReference>
<dbReference type="Pfam" id="PF13531">
    <property type="entry name" value="SBP_bac_11"/>
    <property type="match status" value="1"/>
</dbReference>
<reference evidence="8" key="1">
    <citation type="submission" date="2020-03" db="EMBL/GenBank/DDBJ databases">
        <title>Genome of Pelagibius litoralis DSM 21314T.</title>
        <authorList>
            <person name="Wang G."/>
        </authorList>
    </citation>
    <scope>NUCLEOTIDE SEQUENCE</scope>
    <source>
        <strain evidence="8">DSM 21314</strain>
    </source>
</reference>
<dbReference type="GO" id="GO:0015689">
    <property type="term" value="P:molybdate ion transport"/>
    <property type="evidence" value="ECO:0007669"/>
    <property type="project" value="InterPro"/>
</dbReference>
<evidence type="ECO:0000256" key="2">
    <source>
        <dbReference type="ARBA" id="ARBA00022505"/>
    </source>
</evidence>
<dbReference type="NCBIfam" id="TIGR01256">
    <property type="entry name" value="modA"/>
    <property type="match status" value="1"/>
</dbReference>
<protein>
    <submittedName>
        <fullName evidence="8">Molybdate ABC transporter substrate-binding protein</fullName>
    </submittedName>
</protein>
<evidence type="ECO:0000256" key="5">
    <source>
        <dbReference type="ARBA" id="ARBA00062515"/>
    </source>
</evidence>
<comment type="caution">
    <text evidence="8">The sequence shown here is derived from an EMBL/GenBank/DDBJ whole genome shotgun (WGS) entry which is preliminary data.</text>
</comment>
<feature type="chain" id="PRO_5036871189" evidence="7">
    <location>
        <begin position="27"/>
        <end position="262"/>
    </location>
</feature>
<feature type="binding site" evidence="6">
    <location>
        <position position="177"/>
    </location>
    <ligand>
        <name>molybdate</name>
        <dbReference type="ChEBI" id="CHEBI:36264"/>
    </ligand>
</feature>
<comment type="similarity">
    <text evidence="1">Belongs to the bacterial solute-binding protein ModA family.</text>
</comment>
<evidence type="ECO:0000313" key="8">
    <source>
        <dbReference type="EMBL" id="NIA67184.1"/>
    </source>
</evidence>
<dbReference type="GO" id="GO:0030973">
    <property type="term" value="F:molybdate ion binding"/>
    <property type="evidence" value="ECO:0007669"/>
    <property type="project" value="TreeGrafter"/>
</dbReference>
<feature type="binding site" evidence="6">
    <location>
        <position position="38"/>
    </location>
    <ligand>
        <name>molybdate</name>
        <dbReference type="ChEBI" id="CHEBI:36264"/>
    </ligand>
</feature>
<dbReference type="PANTHER" id="PTHR30632:SF17">
    <property type="entry name" value="MOLYBDATE-BINDING PROTEIN MODA"/>
    <property type="match status" value="1"/>
</dbReference>
<dbReference type="NCBIfam" id="NF007958">
    <property type="entry name" value="PRK10677.1"/>
    <property type="match status" value="1"/>
</dbReference>
<evidence type="ECO:0000256" key="7">
    <source>
        <dbReference type="SAM" id="SignalP"/>
    </source>
</evidence>
<comment type="subunit">
    <text evidence="5">The complex is composed of two ATP-binding proteins (ModC), two transmembrane proteins (ModB) and a solute-binding protein (ModA).</text>
</comment>
<dbReference type="EMBL" id="JAAQPH010000001">
    <property type="protein sequence ID" value="NIA67184.1"/>
    <property type="molecule type" value="Genomic_DNA"/>
</dbReference>
<dbReference type="PANTHER" id="PTHR30632">
    <property type="entry name" value="MOLYBDATE-BINDING PERIPLASMIC PROTEIN"/>
    <property type="match status" value="1"/>
</dbReference>
<evidence type="ECO:0000256" key="1">
    <source>
        <dbReference type="ARBA" id="ARBA00009175"/>
    </source>
</evidence>
<evidence type="ECO:0000256" key="4">
    <source>
        <dbReference type="ARBA" id="ARBA00022729"/>
    </source>
</evidence>
<evidence type="ECO:0000313" key="9">
    <source>
        <dbReference type="Proteomes" id="UP000761264"/>
    </source>
</evidence>
<dbReference type="GO" id="GO:0030288">
    <property type="term" value="C:outer membrane-bounded periplasmic space"/>
    <property type="evidence" value="ECO:0007669"/>
    <property type="project" value="TreeGrafter"/>
</dbReference>
<feature type="signal peptide" evidence="7">
    <location>
        <begin position="1"/>
        <end position="26"/>
    </location>
</feature>
<dbReference type="CDD" id="cd13536">
    <property type="entry name" value="PBP2_EcModA"/>
    <property type="match status" value="1"/>
</dbReference>
<keyword evidence="3 6" id="KW-0479">Metal-binding</keyword>
<feature type="binding site" evidence="6">
    <location>
        <position position="195"/>
    </location>
    <ligand>
        <name>molybdate</name>
        <dbReference type="ChEBI" id="CHEBI:36264"/>
    </ligand>
</feature>
<dbReference type="GO" id="GO:1901359">
    <property type="term" value="F:tungstate binding"/>
    <property type="evidence" value="ECO:0007669"/>
    <property type="project" value="UniProtKB-ARBA"/>
</dbReference>
<gene>
    <name evidence="8" type="primary">modA</name>
    <name evidence="8" type="ORF">HBA54_01105</name>
</gene>
<feature type="binding site" evidence="6">
    <location>
        <position position="65"/>
    </location>
    <ligand>
        <name>molybdate</name>
        <dbReference type="ChEBI" id="CHEBI:36264"/>
    </ligand>
</feature>
<dbReference type="Proteomes" id="UP000761264">
    <property type="component" value="Unassembled WGS sequence"/>
</dbReference>